<feature type="region of interest" description="Disordered" evidence="8">
    <location>
        <begin position="1609"/>
        <end position="1633"/>
    </location>
</feature>
<dbReference type="Gene3D" id="3.40.50.720">
    <property type="entry name" value="NAD(P)-binding Rossmann-like Domain"/>
    <property type="match status" value="2"/>
</dbReference>
<dbReference type="InterPro" id="IPR014043">
    <property type="entry name" value="Acyl_transferase_dom"/>
</dbReference>
<dbReference type="InterPro" id="IPR049900">
    <property type="entry name" value="PKS_mFAS_DH"/>
</dbReference>
<feature type="domain" description="Ketosynthase family 3 (KS3)" evidence="10">
    <location>
        <begin position="8"/>
        <end position="433"/>
    </location>
</feature>
<dbReference type="SUPFAM" id="SSF51735">
    <property type="entry name" value="NAD(P)-binding Rossmann-fold domains"/>
    <property type="match status" value="3"/>
</dbReference>
<evidence type="ECO:0000256" key="1">
    <source>
        <dbReference type="ARBA" id="ARBA00022450"/>
    </source>
</evidence>
<dbReference type="InterPro" id="IPR013149">
    <property type="entry name" value="ADH-like_C"/>
</dbReference>
<dbReference type="RefSeq" id="WP_344548974.1">
    <property type="nucleotide sequence ID" value="NZ_BAAATD010000022.1"/>
</dbReference>
<dbReference type="InterPro" id="IPR020841">
    <property type="entry name" value="PKS_Beta-ketoAc_synthase_dom"/>
</dbReference>
<dbReference type="InterPro" id="IPR016035">
    <property type="entry name" value="Acyl_Trfase/lysoPLipase"/>
</dbReference>
<evidence type="ECO:0000259" key="9">
    <source>
        <dbReference type="PROSITE" id="PS50075"/>
    </source>
</evidence>
<dbReference type="InterPro" id="IPR020843">
    <property type="entry name" value="ER"/>
</dbReference>
<dbReference type="SMART" id="SM00823">
    <property type="entry name" value="PKS_PP"/>
    <property type="match status" value="1"/>
</dbReference>
<dbReference type="PANTHER" id="PTHR43775">
    <property type="entry name" value="FATTY ACID SYNTHASE"/>
    <property type="match status" value="1"/>
</dbReference>
<evidence type="ECO:0000256" key="3">
    <source>
        <dbReference type="ARBA" id="ARBA00022679"/>
    </source>
</evidence>
<keyword evidence="6" id="KW-0012">Acyltransferase</keyword>
<evidence type="ECO:0000256" key="7">
    <source>
        <dbReference type="PROSITE-ProRule" id="PRU01363"/>
    </source>
</evidence>
<dbReference type="InterPro" id="IPR057326">
    <property type="entry name" value="KR_dom"/>
</dbReference>
<dbReference type="Gene3D" id="1.10.1200.10">
    <property type="entry name" value="ACP-like"/>
    <property type="match status" value="1"/>
</dbReference>
<dbReference type="InterPro" id="IPR018201">
    <property type="entry name" value="Ketoacyl_synth_AS"/>
</dbReference>
<reference evidence="12 13" key="1">
    <citation type="journal article" date="2019" name="Int. J. Syst. Evol. Microbiol.">
        <title>The Global Catalogue of Microorganisms (GCM) 10K type strain sequencing project: providing services to taxonomists for standard genome sequencing and annotation.</title>
        <authorList>
            <consortium name="The Broad Institute Genomics Platform"/>
            <consortium name="The Broad Institute Genome Sequencing Center for Infectious Disease"/>
            <person name="Wu L."/>
            <person name="Ma J."/>
        </authorList>
    </citation>
    <scope>NUCLEOTIDE SEQUENCE [LARGE SCALE GENOMIC DNA]</scope>
    <source>
        <strain evidence="12 13">JCM 6833</strain>
    </source>
</reference>
<proteinExistence type="predicted"/>
<keyword evidence="5" id="KW-0511">Multifunctional enzyme</keyword>
<dbReference type="InterPro" id="IPR020806">
    <property type="entry name" value="PKS_PP-bd"/>
</dbReference>
<dbReference type="PROSITE" id="PS52019">
    <property type="entry name" value="PKS_MFAS_DH"/>
    <property type="match status" value="1"/>
</dbReference>
<dbReference type="PANTHER" id="PTHR43775:SF37">
    <property type="entry name" value="SI:DKEY-61P9.11"/>
    <property type="match status" value="1"/>
</dbReference>
<dbReference type="SMART" id="SM00829">
    <property type="entry name" value="PKS_ER"/>
    <property type="match status" value="1"/>
</dbReference>
<feature type="region of interest" description="N-terminal hotdog fold" evidence="7">
    <location>
        <begin position="918"/>
        <end position="1041"/>
    </location>
</feature>
<organism evidence="12 13">
    <name type="scientific">Actinomadura fulvescens</name>
    <dbReference type="NCBI Taxonomy" id="46160"/>
    <lineage>
        <taxon>Bacteria</taxon>
        <taxon>Bacillati</taxon>
        <taxon>Actinomycetota</taxon>
        <taxon>Actinomycetes</taxon>
        <taxon>Streptosporangiales</taxon>
        <taxon>Thermomonosporaceae</taxon>
        <taxon>Actinomadura</taxon>
    </lineage>
</organism>
<dbReference type="EMBL" id="BAAATD010000022">
    <property type="protein sequence ID" value="GAA2637106.1"/>
    <property type="molecule type" value="Genomic_DNA"/>
</dbReference>
<keyword evidence="2" id="KW-0597">Phosphoprotein</keyword>
<feature type="active site" description="Proton donor; for dehydratase activity" evidence="7">
    <location>
        <position position="1122"/>
    </location>
</feature>
<dbReference type="InterPro" id="IPR016039">
    <property type="entry name" value="Thiolase-like"/>
</dbReference>
<dbReference type="Pfam" id="PF00107">
    <property type="entry name" value="ADH_zinc_N"/>
    <property type="match status" value="1"/>
</dbReference>
<keyword evidence="3" id="KW-0808">Transferase</keyword>
<dbReference type="SUPFAM" id="SSF50129">
    <property type="entry name" value="GroES-like"/>
    <property type="match status" value="1"/>
</dbReference>
<keyword evidence="4" id="KW-0521">NADP</keyword>
<dbReference type="SMART" id="SM00827">
    <property type="entry name" value="PKS_AT"/>
    <property type="match status" value="1"/>
</dbReference>
<dbReference type="Gene3D" id="3.10.129.110">
    <property type="entry name" value="Polyketide synthase dehydratase"/>
    <property type="match status" value="1"/>
</dbReference>
<dbReference type="InterPro" id="IPR049552">
    <property type="entry name" value="PKS_DH_N"/>
</dbReference>
<dbReference type="PROSITE" id="PS52004">
    <property type="entry name" value="KS3_2"/>
    <property type="match status" value="1"/>
</dbReference>
<comment type="caution">
    <text evidence="12">The sequence shown here is derived from an EMBL/GenBank/DDBJ whole genome shotgun (WGS) entry which is preliminary data.</text>
</comment>
<dbReference type="InterPro" id="IPR016036">
    <property type="entry name" value="Malonyl_transacylase_ACP-bd"/>
</dbReference>
<evidence type="ECO:0000313" key="13">
    <source>
        <dbReference type="Proteomes" id="UP001501509"/>
    </source>
</evidence>
<dbReference type="Gene3D" id="3.40.47.10">
    <property type="match status" value="1"/>
</dbReference>
<evidence type="ECO:0000256" key="4">
    <source>
        <dbReference type="ARBA" id="ARBA00022857"/>
    </source>
</evidence>
<dbReference type="Pfam" id="PF08659">
    <property type="entry name" value="KR"/>
    <property type="match status" value="1"/>
</dbReference>
<gene>
    <name evidence="12" type="ORF">GCM10010411_90570</name>
</gene>
<dbReference type="InterPro" id="IPR014030">
    <property type="entry name" value="Ketoacyl_synth_N"/>
</dbReference>
<dbReference type="InterPro" id="IPR001227">
    <property type="entry name" value="Ac_transferase_dom_sf"/>
</dbReference>
<dbReference type="InterPro" id="IPR009081">
    <property type="entry name" value="PP-bd_ACP"/>
</dbReference>
<evidence type="ECO:0000256" key="8">
    <source>
        <dbReference type="SAM" id="MobiDB-lite"/>
    </source>
</evidence>
<dbReference type="InterPro" id="IPR036291">
    <property type="entry name" value="NAD(P)-bd_dom_sf"/>
</dbReference>
<dbReference type="Pfam" id="PF00698">
    <property type="entry name" value="Acyl_transf_1"/>
    <property type="match status" value="1"/>
</dbReference>
<evidence type="ECO:0000256" key="6">
    <source>
        <dbReference type="ARBA" id="ARBA00023315"/>
    </source>
</evidence>
<dbReference type="Proteomes" id="UP001501509">
    <property type="component" value="Unassembled WGS sequence"/>
</dbReference>
<protein>
    <submittedName>
        <fullName evidence="12">Type I polyketide synthase</fullName>
    </submittedName>
</protein>
<dbReference type="InterPro" id="IPR013968">
    <property type="entry name" value="PKS_KR"/>
</dbReference>
<dbReference type="InterPro" id="IPR036736">
    <property type="entry name" value="ACP-like_sf"/>
</dbReference>
<evidence type="ECO:0000259" key="11">
    <source>
        <dbReference type="PROSITE" id="PS52019"/>
    </source>
</evidence>
<accession>A0ABN3QWA5</accession>
<dbReference type="CDD" id="cd05195">
    <property type="entry name" value="enoyl_red"/>
    <property type="match status" value="1"/>
</dbReference>
<dbReference type="Gene3D" id="3.90.180.10">
    <property type="entry name" value="Medium-chain alcohol dehydrogenases, catalytic domain"/>
    <property type="match status" value="1"/>
</dbReference>
<dbReference type="InterPro" id="IPR013154">
    <property type="entry name" value="ADH-like_N"/>
</dbReference>
<dbReference type="SUPFAM" id="SSF55048">
    <property type="entry name" value="Probable ACP-binding domain of malonyl-CoA ACP transacylase"/>
    <property type="match status" value="1"/>
</dbReference>
<dbReference type="SMART" id="SM00825">
    <property type="entry name" value="PKS_KS"/>
    <property type="match status" value="1"/>
</dbReference>
<feature type="compositionally biased region" description="Low complexity" evidence="8">
    <location>
        <begin position="1609"/>
        <end position="1628"/>
    </location>
</feature>
<dbReference type="SMART" id="SM00826">
    <property type="entry name" value="PKS_DH"/>
    <property type="match status" value="1"/>
</dbReference>
<dbReference type="InterPro" id="IPR042104">
    <property type="entry name" value="PKS_dehydratase_sf"/>
</dbReference>
<dbReference type="PROSITE" id="PS50075">
    <property type="entry name" value="CARRIER"/>
    <property type="match status" value="1"/>
</dbReference>
<dbReference type="InterPro" id="IPR013217">
    <property type="entry name" value="Methyltransf_12"/>
</dbReference>
<dbReference type="Pfam" id="PF00109">
    <property type="entry name" value="ketoacyl-synt"/>
    <property type="match status" value="1"/>
</dbReference>
<dbReference type="InterPro" id="IPR014031">
    <property type="entry name" value="Ketoacyl_synth_C"/>
</dbReference>
<dbReference type="InterPro" id="IPR006162">
    <property type="entry name" value="Ppantetheine_attach_site"/>
</dbReference>
<evidence type="ECO:0000256" key="2">
    <source>
        <dbReference type="ARBA" id="ARBA00022553"/>
    </source>
</evidence>
<dbReference type="SUPFAM" id="SSF47336">
    <property type="entry name" value="ACP-like"/>
    <property type="match status" value="1"/>
</dbReference>
<evidence type="ECO:0000256" key="5">
    <source>
        <dbReference type="ARBA" id="ARBA00023268"/>
    </source>
</evidence>
<dbReference type="InterPro" id="IPR050091">
    <property type="entry name" value="PKS_NRPS_Biosynth_Enz"/>
</dbReference>
<evidence type="ECO:0000313" key="12">
    <source>
        <dbReference type="EMBL" id="GAA2637106.1"/>
    </source>
</evidence>
<feature type="active site" description="Proton acceptor; for dehydratase activity" evidence="7">
    <location>
        <position position="947"/>
    </location>
</feature>
<dbReference type="InterPro" id="IPR011032">
    <property type="entry name" value="GroES-like_sf"/>
</dbReference>
<keyword evidence="1" id="KW-0596">Phosphopantetheine</keyword>
<dbReference type="SMART" id="SM00822">
    <property type="entry name" value="PKS_KR"/>
    <property type="match status" value="1"/>
</dbReference>
<dbReference type="PROSITE" id="PS00606">
    <property type="entry name" value="KS3_1"/>
    <property type="match status" value="1"/>
</dbReference>
<dbReference type="SUPFAM" id="SSF52151">
    <property type="entry name" value="FabD/lysophospholipase-like"/>
    <property type="match status" value="1"/>
</dbReference>
<dbReference type="Pfam" id="PF08242">
    <property type="entry name" value="Methyltransf_12"/>
    <property type="match status" value="1"/>
</dbReference>
<dbReference type="CDD" id="cd00833">
    <property type="entry name" value="PKS"/>
    <property type="match status" value="1"/>
</dbReference>
<dbReference type="Pfam" id="PF16197">
    <property type="entry name" value="KAsynt_C_assoc"/>
    <property type="match status" value="1"/>
</dbReference>
<dbReference type="PROSITE" id="PS00012">
    <property type="entry name" value="PHOSPHOPANTETHEINE"/>
    <property type="match status" value="1"/>
</dbReference>
<feature type="domain" description="Carrier" evidence="9">
    <location>
        <begin position="2495"/>
        <end position="2573"/>
    </location>
</feature>
<dbReference type="InterPro" id="IPR020807">
    <property type="entry name" value="PKS_DH"/>
</dbReference>
<feature type="domain" description="PKS/mFAS DH" evidence="11">
    <location>
        <begin position="918"/>
        <end position="1205"/>
    </location>
</feature>
<dbReference type="SUPFAM" id="SSF53335">
    <property type="entry name" value="S-adenosyl-L-methionine-dependent methyltransferases"/>
    <property type="match status" value="1"/>
</dbReference>
<dbReference type="Gene3D" id="3.30.70.3290">
    <property type="match status" value="1"/>
</dbReference>
<dbReference type="Pfam" id="PF02801">
    <property type="entry name" value="Ketoacyl-synt_C"/>
    <property type="match status" value="1"/>
</dbReference>
<sequence length="2593" mass="273282">MSSSGLGDRAVAIVGVGCRLPGGITGLEGLWAALERGEDLVGQVPPDRFDVDLHVDERGPRLGRSYTGAGGFLDLDVGAFDAAFFGISPKEAAAMDPQQRLLLEMAIEALEDAGIDPEALAGSDTGVFVGISDTSYGTLQMLEPGGTNPYTMSGVTLSIASNRLSQVLDLRGPSMSVDTACSSSLLAVERGWRTLVEGGSRVVLAGGVNVLLSPGPYVGFSQASMLSPTGRCRAFSAEADGFVRAEGGGVVVLKRLADAVADGDRIHGVVVGAGTNNDGRTIGLSMPNPDAQEDLLRRVYAEAGVAPDDVVYVEAHGTGTLVGDPAECQSLGRALGQRRSCGPLPIGSVKTNMGHLEPASGMPGLFKALLVLKHRVVPASLHADTLNPGIDFEGLGLRVASRTLPLPASEGRAVVGVNSFGFGGANVHVAVTAPPAPAQAGEAPTPAAGLPVVVTARTRPALEQAVASAAAALAATDERDFYDLAYTASRRRGKYAHRAAVVADSAAAAARALAGPVSQEPGERASGQPDQAGAVAAAGALAGAVAVEEATEHGRVALVFSGNGAQWAGMGGDLLADEVFGAAVTAVDAELAALLGWSVRERLALPAERWRLSATEVAQPLLFTVQVGVVEMLRAAGVRPCAVLGHSVGEVAAAYAAGALSLPQAATVIAERAKAQALTQGLGRMAAVGLPEAEARRLQPAYPGVEISAVNTDRDVTVAGPAQSVRRLGEDLVAQGVFFRELDLDYPFHSAAMDPIRTGLETGLQGLQPGPARVGLVSTVTGAPVQGPHLDAAYWWQNVRRPVAFAAAVKHVIDQGCDVLVEVGPHPVLRSYLTRIASTAQARVVVGATLRRGEPGPARMRTAIAHMIAAGAQLDWDGYFPRPGVVRPLPAYPWQRERHWIGRPAAWSAQAAAAAAEHPMLGQRLMSPKPEWGGELDPGRLPWLHDHRVGGVQVLPGTGYLEMMIAAGRLALPEAAEAIEVDRVDISRAMVLPSATDTLPSCVAVALDPQTGVVTVASAEDKSKHPRENSRGRVRPLLRSAPPQLDVDALRARITTPIDVADFYARTAEAHMAWGPHFQALTGLWHSGPQPHADSGGKEVLGSYSCPAQEDDRYHAHPVVLDVALQAGVSWLVEELASGTAYMPAAIGAVRVWGRPAAQGLVHVRERSRTQEEFCWDITQTDLQGRVTVEIRQCRLRRVRGWLNAPLARYQMVLRAAPRKADRPPAAAGSAATPAEVLAAASASIDRARSAWHELEYQPYAEHAEEAFAHALARALTDDRALGAADNGDRTATTFTPQQLAQTCRAPHHRQMVHAALPLLERHGLLERVSGTHLRWAAPPRDINTLHQRLIRHGADFCAHTALTVRIGSRLPELLSGRRTAGDLLAGGGGADLLEQFHDIGPVSSFVNKIVRALMEEVVFQWPADRPLRVLEVGAGSGGTTAVVLPVLPADRTRYTVTDVAETALTRLGQRFRDHDFVDCGRLDLDRDPGGQGLPLGAFDVVIAVDTLHLTEDLTASLGRLSALLAPGGRLLAAEPHRAELLLPVYGLLADFWRLRDHDLRPQSPLLSRDQWPAVLAEAGFTGIVQTGDDREPGRSDFSVLLAAAPAAPTGPAASTVAPQPVPAQAAPNEPGPNGADVWIIAADDDAALATELESVLAKRGGHIGRSVLSNDPDHWVCQVPSHARTATFTLLLGDPPPTEPGTGEGTDSQPALDQITRRIAALRAIALACEQLPRDMPVSLWLVARPCGALPEPDLPSVQTYPQDAAVWGAARTLGNEHPQLAVRCLCLHSTGHTAQDAARLGAELLAPGEEHEILLTRQGRFVPRLQQAPAATIAASGAVAPDMGFRLAVHDPGLSYQLAWHQARRAAPAPGQVAIDVRAVGLNYRDVMRAVNLLPTEAIESVFGWHEFGLECAGIVNAVGPGVSHLKPGDRVAATGPVGIGDHAVLPAWAAGPIPDTETFTRAAAKPLGLATAYHALVRCARLKAGETVLMHGGAGSVGLAALHIARIIGAPVIATAGTPAKRDLLRALGAAHVLDSRSLHFAEQVRDLTAGQGVDVVVNSLAGEALARGVEALRHGGRFVELGKRDFYQNHPLLLRPFADNLSFYGVDIGTLMWKDPDAMATEMAEIAAFFLSLGTGAQTPGIHDKQDTADAALEETNAADFYRCATTGPLPLTVFPASRVNEAFALTRHSRHIGKIVISFDPHDEPVPVQPERTAPRFDPDGTYLVTGGLSGFGAATARWLAAHGARRLALVSRRGPHTPEASGLLEDLRGVGVTVRAHAADAADATAMRQILDDLDSEGHPVRGVVHAAMQLDDAPLTDLSDERIRAVLHPKIAGAMVLDKLTHDRPLDMFVMYSSVAGLGNIGQAPYAAANLYLEALARHRRRHGRPALTIALGPLAEAGVLADGTRPQVLARFGGHTIRPVQAFAAIADMLAEQAEVAMVGCLDWGRLSQNLPGLRRPMTAALLPSGLDEEAGQPQPLEILSRLDSDQAQAFLVEQLTHTLSEVMLIPADQIDDAQRLNEYGMDSLMGAQLLASVRARYGVDIPPMELLRSGGTVTEIAQVLMLHLGLTTSDTPVPQQPAAAAPAP</sequence>
<dbReference type="InterPro" id="IPR032821">
    <property type="entry name" value="PKS_assoc"/>
</dbReference>
<dbReference type="Pfam" id="PF21089">
    <property type="entry name" value="PKS_DH_N"/>
    <property type="match status" value="1"/>
</dbReference>
<feature type="region of interest" description="C-terminal hotdog fold" evidence="7">
    <location>
        <begin position="1055"/>
        <end position="1205"/>
    </location>
</feature>
<dbReference type="Pfam" id="PF14765">
    <property type="entry name" value="PS-DH"/>
    <property type="match status" value="1"/>
</dbReference>
<dbReference type="Pfam" id="PF08240">
    <property type="entry name" value="ADH_N"/>
    <property type="match status" value="1"/>
</dbReference>
<name>A0ABN3QWA5_9ACTN</name>
<dbReference type="Gene3D" id="3.40.50.150">
    <property type="entry name" value="Vaccinia Virus protein VP39"/>
    <property type="match status" value="1"/>
</dbReference>
<dbReference type="InterPro" id="IPR049551">
    <property type="entry name" value="PKS_DH_C"/>
</dbReference>
<dbReference type="Pfam" id="PF00550">
    <property type="entry name" value="PP-binding"/>
    <property type="match status" value="1"/>
</dbReference>
<dbReference type="InterPro" id="IPR029063">
    <property type="entry name" value="SAM-dependent_MTases_sf"/>
</dbReference>
<dbReference type="CDD" id="cd02440">
    <property type="entry name" value="AdoMet_MTases"/>
    <property type="match status" value="1"/>
</dbReference>
<dbReference type="SUPFAM" id="SSF53901">
    <property type="entry name" value="Thiolase-like"/>
    <property type="match status" value="1"/>
</dbReference>
<dbReference type="Gene3D" id="3.40.366.10">
    <property type="entry name" value="Malonyl-Coenzyme A Acyl Carrier Protein, domain 2"/>
    <property type="match status" value="1"/>
</dbReference>
<evidence type="ECO:0000259" key="10">
    <source>
        <dbReference type="PROSITE" id="PS52004"/>
    </source>
</evidence>
<keyword evidence="13" id="KW-1185">Reference proteome</keyword>